<feature type="domain" description="HTH luxR-type" evidence="1">
    <location>
        <begin position="230"/>
        <end position="287"/>
    </location>
</feature>
<evidence type="ECO:0000313" key="2">
    <source>
        <dbReference type="EMBL" id="XDO95897.1"/>
    </source>
</evidence>
<dbReference type="EMBL" id="CP158375">
    <property type="protein sequence ID" value="XDO95897.1"/>
    <property type="molecule type" value="Genomic_DNA"/>
</dbReference>
<dbReference type="Pfam" id="PF00561">
    <property type="entry name" value="Abhydrolase_1"/>
    <property type="match status" value="1"/>
</dbReference>
<reference evidence="2" key="1">
    <citation type="submission" date="2024-06" db="EMBL/GenBank/DDBJ databases">
        <title>Caulobacter inopinatus, sp. nov.</title>
        <authorList>
            <person name="Donachie S.P."/>
        </authorList>
    </citation>
    <scope>NUCLEOTIDE SEQUENCE</scope>
    <source>
        <strain evidence="2">73W</strain>
    </source>
</reference>
<feature type="domain" description="HTH luxR-type" evidence="1">
    <location>
        <begin position="152"/>
        <end position="209"/>
    </location>
</feature>
<dbReference type="InterPro" id="IPR029058">
    <property type="entry name" value="AB_hydrolase_fold"/>
</dbReference>
<dbReference type="GO" id="GO:0016787">
    <property type="term" value="F:hydrolase activity"/>
    <property type="evidence" value="ECO:0007669"/>
    <property type="project" value="UniProtKB-KW"/>
</dbReference>
<dbReference type="SUPFAM" id="SSF46894">
    <property type="entry name" value="C-terminal effector domain of the bipartite response regulators"/>
    <property type="match status" value="1"/>
</dbReference>
<dbReference type="GO" id="GO:0003677">
    <property type="term" value="F:DNA binding"/>
    <property type="evidence" value="ECO:0007669"/>
    <property type="project" value="InterPro"/>
</dbReference>
<gene>
    <name evidence="2" type="ORF">ABOZ73_13995</name>
</gene>
<protein>
    <submittedName>
        <fullName evidence="2">Alpha/beta fold hydrolase</fullName>
    </submittedName>
</protein>
<dbReference type="SMART" id="SM00421">
    <property type="entry name" value="HTH_LUXR"/>
    <property type="match status" value="2"/>
</dbReference>
<name>A0AB39KQ04_9CAUL</name>
<dbReference type="GO" id="GO:0006355">
    <property type="term" value="P:regulation of DNA-templated transcription"/>
    <property type="evidence" value="ECO:0007669"/>
    <property type="project" value="InterPro"/>
</dbReference>
<dbReference type="InterPro" id="IPR016032">
    <property type="entry name" value="Sig_transdc_resp-reg_C-effctor"/>
</dbReference>
<dbReference type="SUPFAM" id="SSF53474">
    <property type="entry name" value="alpha/beta-Hydrolases"/>
    <property type="match status" value="1"/>
</dbReference>
<dbReference type="RefSeq" id="WP_369058748.1">
    <property type="nucleotide sequence ID" value="NZ_CP158375.1"/>
</dbReference>
<keyword evidence="2" id="KW-0378">Hydrolase</keyword>
<sequence length="605" mass="64053">MSEPDPLDPWLETPGAVTAAMRGGSRAFAAGLADEARPHSLVRVDRLGAAVLDRRGAILFASEAFNTLLGRDPIDGEAVAKVLATHQTLIVPNTDETEAARSAVAYGPALQAREWALPDGAAQAARSPKAAIVVLAAGAVSDGEALLDACAAFGLTPLQGRVALGLVRTGSVKGAAREANIAYETARKVVADAMRRVGAPRLSAFIERLVRLSFGVWPVGRDGEAMLADIWRLSQRQAALVLALSQGLSRGEAAKAAGMSEAVAKKHLDRIFETLGVRTAAELSKLVTEARALAMLTDAVQGAVPTDPDIIEPLRLLPRPDGTHVAISDYGPRWGRPVLVLHTSSATRAIPGVLVRALHAQGFRPLAIDRPGFGLTDAPTDPAWRADPFGAACADVAMVCAQLKLKQVDILGRGAAQVAVALAQNRPELIGRVVLVNPDPPTSHGRRAGVIGAVKETFFRHPDLIEKFAWTLASHMTPKRSWRLLAKAMASSPPDVAVMSQGRIYADFAAALRPFATGRVAGYVAEQTAMLGWTSPPLPATGDWRVLQGAHDFMHDPDEVAAYWRQVLPEASIQVIADAGRFLVVSHADLVARTLAHAPSDRDAS</sequence>
<dbReference type="AlphaFoldDB" id="A0AB39KQ04"/>
<dbReference type="InterPro" id="IPR000792">
    <property type="entry name" value="Tscrpt_reg_LuxR_C"/>
</dbReference>
<proteinExistence type="predicted"/>
<organism evidence="2">
    <name type="scientific">Caulobacter sp. 73W</name>
    <dbReference type="NCBI Taxonomy" id="3161137"/>
    <lineage>
        <taxon>Bacteria</taxon>
        <taxon>Pseudomonadati</taxon>
        <taxon>Pseudomonadota</taxon>
        <taxon>Alphaproteobacteria</taxon>
        <taxon>Caulobacterales</taxon>
        <taxon>Caulobacteraceae</taxon>
        <taxon>Caulobacter</taxon>
    </lineage>
</organism>
<dbReference type="Gene3D" id="3.40.50.1820">
    <property type="entry name" value="alpha/beta hydrolase"/>
    <property type="match status" value="1"/>
</dbReference>
<dbReference type="Gene3D" id="1.10.10.10">
    <property type="entry name" value="Winged helix-like DNA-binding domain superfamily/Winged helix DNA-binding domain"/>
    <property type="match status" value="1"/>
</dbReference>
<dbReference type="InterPro" id="IPR036388">
    <property type="entry name" value="WH-like_DNA-bd_sf"/>
</dbReference>
<evidence type="ECO:0000259" key="1">
    <source>
        <dbReference type="SMART" id="SM00421"/>
    </source>
</evidence>
<dbReference type="InterPro" id="IPR000073">
    <property type="entry name" value="AB_hydrolase_1"/>
</dbReference>
<accession>A0AB39KQ04</accession>